<sequence length="96" mass="10698">MGSRQEHPQTTLHRLCTFSDGIQSISSKANKDLLDIVQSQAVHFISGGMHSTPTGACEIHTNIEPLRLRKDAAVMNMAERYKRSGKSHPNRQLIDT</sequence>
<dbReference type="AlphaFoldDB" id="A0AAV4GYY0"/>
<name>A0AAV4GYY0_9GAST</name>
<proteinExistence type="predicted"/>
<dbReference type="Proteomes" id="UP000762676">
    <property type="component" value="Unassembled WGS sequence"/>
</dbReference>
<reference evidence="1 2" key="1">
    <citation type="journal article" date="2021" name="Elife">
        <title>Chloroplast acquisition without the gene transfer in kleptoplastic sea slugs, Plakobranchus ocellatus.</title>
        <authorList>
            <person name="Maeda T."/>
            <person name="Takahashi S."/>
            <person name="Yoshida T."/>
            <person name="Shimamura S."/>
            <person name="Takaki Y."/>
            <person name="Nagai Y."/>
            <person name="Toyoda A."/>
            <person name="Suzuki Y."/>
            <person name="Arimoto A."/>
            <person name="Ishii H."/>
            <person name="Satoh N."/>
            <person name="Nishiyama T."/>
            <person name="Hasebe M."/>
            <person name="Maruyama T."/>
            <person name="Minagawa J."/>
            <person name="Obokata J."/>
            <person name="Shigenobu S."/>
        </authorList>
    </citation>
    <scope>NUCLEOTIDE SEQUENCE [LARGE SCALE GENOMIC DNA]</scope>
</reference>
<protein>
    <submittedName>
        <fullName evidence="1">Uncharacterized protein</fullName>
    </submittedName>
</protein>
<gene>
    <name evidence="1" type="ORF">ElyMa_002568800</name>
</gene>
<comment type="caution">
    <text evidence="1">The sequence shown here is derived from an EMBL/GenBank/DDBJ whole genome shotgun (WGS) entry which is preliminary data.</text>
</comment>
<evidence type="ECO:0000313" key="2">
    <source>
        <dbReference type="Proteomes" id="UP000762676"/>
    </source>
</evidence>
<accession>A0AAV4GYY0</accession>
<evidence type="ECO:0000313" key="1">
    <source>
        <dbReference type="EMBL" id="GFR90459.1"/>
    </source>
</evidence>
<organism evidence="1 2">
    <name type="scientific">Elysia marginata</name>
    <dbReference type="NCBI Taxonomy" id="1093978"/>
    <lineage>
        <taxon>Eukaryota</taxon>
        <taxon>Metazoa</taxon>
        <taxon>Spiralia</taxon>
        <taxon>Lophotrochozoa</taxon>
        <taxon>Mollusca</taxon>
        <taxon>Gastropoda</taxon>
        <taxon>Heterobranchia</taxon>
        <taxon>Euthyneura</taxon>
        <taxon>Panpulmonata</taxon>
        <taxon>Sacoglossa</taxon>
        <taxon>Placobranchoidea</taxon>
        <taxon>Plakobranchidae</taxon>
        <taxon>Elysia</taxon>
    </lineage>
</organism>
<keyword evidence="2" id="KW-1185">Reference proteome</keyword>
<dbReference type="EMBL" id="BMAT01005282">
    <property type="protein sequence ID" value="GFR90459.1"/>
    <property type="molecule type" value="Genomic_DNA"/>
</dbReference>